<keyword evidence="4" id="KW-1133">Transmembrane helix</keyword>
<dbReference type="Proteomes" id="UP000613582">
    <property type="component" value="Unassembled WGS sequence"/>
</dbReference>
<name>A0A8J2V145_9PROT</name>
<dbReference type="Pfam" id="PF00905">
    <property type="entry name" value="Transpeptidase"/>
    <property type="match status" value="1"/>
</dbReference>
<evidence type="ECO:0000256" key="3">
    <source>
        <dbReference type="ARBA" id="ARBA00023136"/>
    </source>
</evidence>
<dbReference type="GO" id="GO:0008658">
    <property type="term" value="F:penicillin binding"/>
    <property type="evidence" value="ECO:0007669"/>
    <property type="project" value="InterPro"/>
</dbReference>
<keyword evidence="2" id="KW-0378">Hydrolase</keyword>
<accession>A0A8J2V145</accession>
<comment type="caution">
    <text evidence="7">The sequence shown here is derived from an EMBL/GenBank/DDBJ whole genome shotgun (WGS) entry which is preliminary data.</text>
</comment>
<evidence type="ECO:0000256" key="2">
    <source>
        <dbReference type="ARBA" id="ARBA00022645"/>
    </source>
</evidence>
<keyword evidence="4" id="KW-0812">Transmembrane</keyword>
<keyword evidence="2" id="KW-0645">Protease</keyword>
<gene>
    <name evidence="7" type="ORF">GCM10011342_06040</name>
</gene>
<evidence type="ECO:0000259" key="5">
    <source>
        <dbReference type="Pfam" id="PF00905"/>
    </source>
</evidence>
<organism evidence="7 8">
    <name type="scientific">Aquisalinus flavus</name>
    <dbReference type="NCBI Taxonomy" id="1526572"/>
    <lineage>
        <taxon>Bacteria</taxon>
        <taxon>Pseudomonadati</taxon>
        <taxon>Pseudomonadota</taxon>
        <taxon>Alphaproteobacteria</taxon>
        <taxon>Parvularculales</taxon>
        <taxon>Parvularculaceae</taxon>
        <taxon>Aquisalinus</taxon>
    </lineage>
</organism>
<evidence type="ECO:0000313" key="8">
    <source>
        <dbReference type="Proteomes" id="UP000613582"/>
    </source>
</evidence>
<dbReference type="InterPro" id="IPR050515">
    <property type="entry name" value="Beta-lactam/transpept"/>
</dbReference>
<keyword evidence="8" id="KW-1185">Reference proteome</keyword>
<dbReference type="RefSeq" id="WP_188159807.1">
    <property type="nucleotide sequence ID" value="NZ_BMGH01000001.1"/>
</dbReference>
<reference evidence="7" key="2">
    <citation type="submission" date="2020-09" db="EMBL/GenBank/DDBJ databases">
        <authorList>
            <person name="Sun Q."/>
            <person name="Zhou Y."/>
        </authorList>
    </citation>
    <scope>NUCLEOTIDE SEQUENCE</scope>
    <source>
        <strain evidence="7">CGMCC 1.12921</strain>
    </source>
</reference>
<proteinExistence type="predicted"/>
<sequence length="622" mass="67189">MLAWLTGRRSKTAKAGIIFDGSLPEMPVEPCLPISSRTTLLGREAGRARQLQGRIWLCLSVFVLVFSGLALRLASITLVNGAPDKVMVATRAIVEPGERPEITDRNGVSLALNRTVTGLAIDTRNVWDAMETAQGIASVFPQVDPVALARRIEDKKYIILRNELTAEEQRTILTLGLPGVTFPETTKRVYPQGTLAAHAAGYTIAGRGGVAGLEFVADDHAGEGVLASSIDVRAQQILEEEIRAGMERFQVDSAWGVIMKAKTGEVVAIASMPSFNPNEVNDSPADHWRNRAMQDRYELGSAFKVITAASVIEEGIASPETLYDARMPLKVYDRTIYDYHPRREIMSLSRVIQHSSNIGIARAALDLGRDKQKEYFAALGLTEAVKTELPETRDPDLPLRWGPVETATISYGHGIAVTPMQLTAAVSAVVNGGIYRTPTFLKVEDQTGASREGRRVFSLETSAKMRLIMRQVITDGTSSKAEAPGYYPIGKTATADKPGIGGYRDNARISSFVGAFPGYDPEYVILVSFDEPHGIKATYGYATAGWVAAPVFGNIVARMGPVLGIAPAHDDLAFAQFMAGLRASEKVTLALNDQIDASDTASLAVGDEMDDVARLLAKELGP</sequence>
<dbReference type="Gene3D" id="3.40.710.10">
    <property type="entry name" value="DD-peptidase/beta-lactamase superfamily"/>
    <property type="match status" value="1"/>
</dbReference>
<reference evidence="7" key="1">
    <citation type="journal article" date="2014" name="Int. J. Syst. Evol. Microbiol.">
        <title>Complete genome sequence of Corynebacterium casei LMG S-19264T (=DSM 44701T), isolated from a smear-ripened cheese.</title>
        <authorList>
            <consortium name="US DOE Joint Genome Institute (JGI-PGF)"/>
            <person name="Walter F."/>
            <person name="Albersmeier A."/>
            <person name="Kalinowski J."/>
            <person name="Ruckert C."/>
        </authorList>
    </citation>
    <scope>NUCLEOTIDE SEQUENCE</scope>
    <source>
        <strain evidence="7">CGMCC 1.12921</strain>
    </source>
</reference>
<dbReference type="SUPFAM" id="SSF56601">
    <property type="entry name" value="beta-lactamase/transpeptidase-like"/>
    <property type="match status" value="1"/>
</dbReference>
<dbReference type="Pfam" id="PF03717">
    <property type="entry name" value="PBP_dimer"/>
    <property type="match status" value="1"/>
</dbReference>
<dbReference type="PANTHER" id="PTHR30627">
    <property type="entry name" value="PEPTIDOGLYCAN D,D-TRANSPEPTIDASE"/>
    <property type="match status" value="1"/>
</dbReference>
<dbReference type="GO" id="GO:0071555">
    <property type="term" value="P:cell wall organization"/>
    <property type="evidence" value="ECO:0007669"/>
    <property type="project" value="TreeGrafter"/>
</dbReference>
<dbReference type="AlphaFoldDB" id="A0A8J2V145"/>
<evidence type="ECO:0000256" key="4">
    <source>
        <dbReference type="SAM" id="Phobius"/>
    </source>
</evidence>
<dbReference type="GO" id="GO:0004180">
    <property type="term" value="F:carboxypeptidase activity"/>
    <property type="evidence" value="ECO:0007669"/>
    <property type="project" value="UniProtKB-KW"/>
</dbReference>
<dbReference type="Gene3D" id="3.30.450.330">
    <property type="match status" value="1"/>
</dbReference>
<feature type="transmembrane region" description="Helical" evidence="4">
    <location>
        <begin position="55"/>
        <end position="74"/>
    </location>
</feature>
<dbReference type="EMBL" id="BMGH01000001">
    <property type="protein sequence ID" value="GGC99813.1"/>
    <property type="molecule type" value="Genomic_DNA"/>
</dbReference>
<protein>
    <submittedName>
        <fullName evidence="7">Peptidoglycan glycosyltransferase</fullName>
    </submittedName>
</protein>
<dbReference type="InterPro" id="IPR001460">
    <property type="entry name" value="PCN-bd_Tpept"/>
</dbReference>
<dbReference type="Gene3D" id="3.90.1310.10">
    <property type="entry name" value="Penicillin-binding protein 2a (Domain 2)"/>
    <property type="match status" value="1"/>
</dbReference>
<dbReference type="GO" id="GO:0005886">
    <property type="term" value="C:plasma membrane"/>
    <property type="evidence" value="ECO:0007669"/>
    <property type="project" value="TreeGrafter"/>
</dbReference>
<evidence type="ECO:0000256" key="1">
    <source>
        <dbReference type="ARBA" id="ARBA00004370"/>
    </source>
</evidence>
<keyword evidence="2" id="KW-0121">Carboxypeptidase</keyword>
<dbReference type="InterPro" id="IPR036138">
    <property type="entry name" value="PBP_dimer_sf"/>
</dbReference>
<dbReference type="SUPFAM" id="SSF56519">
    <property type="entry name" value="Penicillin binding protein dimerisation domain"/>
    <property type="match status" value="1"/>
</dbReference>
<keyword evidence="3 4" id="KW-0472">Membrane</keyword>
<feature type="domain" description="Penicillin-binding protein transpeptidase" evidence="5">
    <location>
        <begin position="257"/>
        <end position="555"/>
    </location>
</feature>
<comment type="subcellular location">
    <subcellularLocation>
        <location evidence="1">Membrane</location>
    </subcellularLocation>
</comment>
<dbReference type="PANTHER" id="PTHR30627:SF1">
    <property type="entry name" value="PEPTIDOGLYCAN D,D-TRANSPEPTIDASE FTSI"/>
    <property type="match status" value="1"/>
</dbReference>
<feature type="domain" description="Penicillin-binding protein dimerisation" evidence="6">
    <location>
        <begin position="96"/>
        <end position="203"/>
    </location>
</feature>
<dbReference type="InterPro" id="IPR012338">
    <property type="entry name" value="Beta-lactam/transpept-like"/>
</dbReference>
<evidence type="ECO:0000259" key="6">
    <source>
        <dbReference type="Pfam" id="PF03717"/>
    </source>
</evidence>
<evidence type="ECO:0000313" key="7">
    <source>
        <dbReference type="EMBL" id="GGC99813.1"/>
    </source>
</evidence>
<dbReference type="InterPro" id="IPR005311">
    <property type="entry name" value="PBP_dimer"/>
</dbReference>